<dbReference type="AlphaFoldDB" id="A0A6N6M8Q2"/>
<dbReference type="InterPro" id="IPR013406">
    <property type="entry name" value="CHP02574_addiction_mod"/>
</dbReference>
<proteinExistence type="predicted"/>
<dbReference type="Pfam" id="PF09720">
    <property type="entry name" value="Unstab_antitox"/>
    <property type="match status" value="1"/>
</dbReference>
<organism evidence="1 2">
    <name type="scientific">Salibacter halophilus</name>
    <dbReference type="NCBI Taxonomy" id="1803916"/>
    <lineage>
        <taxon>Bacteria</taxon>
        <taxon>Pseudomonadati</taxon>
        <taxon>Bacteroidota</taxon>
        <taxon>Flavobacteriia</taxon>
        <taxon>Flavobacteriales</taxon>
        <taxon>Salibacteraceae</taxon>
        <taxon>Salibacter</taxon>
    </lineage>
</organism>
<evidence type="ECO:0000313" key="2">
    <source>
        <dbReference type="Proteomes" id="UP000435357"/>
    </source>
</evidence>
<dbReference type="EMBL" id="WACR01000008">
    <property type="protein sequence ID" value="KAB1063487.1"/>
    <property type="molecule type" value="Genomic_DNA"/>
</dbReference>
<protein>
    <submittedName>
        <fullName evidence="1">Addiction module protein</fullName>
    </submittedName>
</protein>
<gene>
    <name evidence="1" type="ORF">F3059_10495</name>
</gene>
<comment type="caution">
    <text evidence="1">The sequence shown here is derived from an EMBL/GenBank/DDBJ whole genome shotgun (WGS) entry which is preliminary data.</text>
</comment>
<keyword evidence="2" id="KW-1185">Reference proteome</keyword>
<dbReference type="OrthoDB" id="1263110at2"/>
<reference evidence="1 2" key="1">
    <citation type="submission" date="2019-09" db="EMBL/GenBank/DDBJ databases">
        <title>Genomes of Cryomorphaceae.</title>
        <authorList>
            <person name="Bowman J.P."/>
        </authorList>
    </citation>
    <scope>NUCLEOTIDE SEQUENCE [LARGE SCALE GENOMIC DNA]</scope>
    <source>
        <strain evidence="1 2">KCTC 52047</strain>
    </source>
</reference>
<name>A0A6N6M8Q2_9FLAO</name>
<accession>A0A6N6M8Q2</accession>
<dbReference type="Proteomes" id="UP000435357">
    <property type="component" value="Unassembled WGS sequence"/>
</dbReference>
<sequence>MDVMKKQVVLSIEESKYKKFLSLLETLDYVTITEQQEIPDWQKDEVSNRKKLIKKDVMKTRPWEEAENDIFK</sequence>
<evidence type="ECO:0000313" key="1">
    <source>
        <dbReference type="EMBL" id="KAB1063487.1"/>
    </source>
</evidence>